<sequence length="81" mass="8555">MNAGTIVVRGERIQIKAANGWAGIGSRIVVIGGRSSDDPDYRGATGTVVAVHAGPLPIEVELDHFGWSACFAPERIEVIPE</sequence>
<evidence type="ECO:0000313" key="1">
    <source>
        <dbReference type="EMBL" id="MEA5453259.1"/>
    </source>
</evidence>
<evidence type="ECO:0008006" key="3">
    <source>
        <dbReference type="Google" id="ProtNLM"/>
    </source>
</evidence>
<dbReference type="EMBL" id="JAYGGQ010000001">
    <property type="protein sequence ID" value="MEA5453259.1"/>
    <property type="molecule type" value="Genomic_DNA"/>
</dbReference>
<proteinExistence type="predicted"/>
<dbReference type="RefSeq" id="WP_323277028.1">
    <property type="nucleotide sequence ID" value="NZ_JAYGGQ010000001.1"/>
</dbReference>
<protein>
    <recommendedName>
        <fullName evidence="3">KOW domain-containing protein</fullName>
    </recommendedName>
</protein>
<dbReference type="Proteomes" id="UP001304769">
    <property type="component" value="Unassembled WGS sequence"/>
</dbReference>
<keyword evidence="2" id="KW-1185">Reference proteome</keyword>
<evidence type="ECO:0000313" key="2">
    <source>
        <dbReference type="Proteomes" id="UP001304769"/>
    </source>
</evidence>
<comment type="caution">
    <text evidence="1">The sequence shown here is derived from an EMBL/GenBank/DDBJ whole genome shotgun (WGS) entry which is preliminary data.</text>
</comment>
<gene>
    <name evidence="1" type="ORF">SPF06_00855</name>
</gene>
<organism evidence="1 2">
    <name type="scientific">Sinomonas terricola</name>
    <dbReference type="NCBI Taxonomy" id="3110330"/>
    <lineage>
        <taxon>Bacteria</taxon>
        <taxon>Bacillati</taxon>
        <taxon>Actinomycetota</taxon>
        <taxon>Actinomycetes</taxon>
        <taxon>Micrococcales</taxon>
        <taxon>Micrococcaceae</taxon>
        <taxon>Sinomonas</taxon>
    </lineage>
</organism>
<name>A0ABU5T0T0_9MICC</name>
<accession>A0ABU5T0T0</accession>
<reference evidence="1 2" key="1">
    <citation type="submission" date="2023-12" db="EMBL/GenBank/DDBJ databases">
        <title>Sinomonas terricola sp. nov, isolated from litchi orchard soil in Guangdong, PR China.</title>
        <authorList>
            <person name="Jiaxin W."/>
            <person name="Yang Z."/>
            <person name="Honghui Z."/>
        </authorList>
    </citation>
    <scope>NUCLEOTIDE SEQUENCE [LARGE SCALE GENOMIC DNA]</scope>
    <source>
        <strain evidence="1 2">JGH33</strain>
    </source>
</reference>